<feature type="domain" description="Major facilitator superfamily (MFS) profile" evidence="8">
    <location>
        <begin position="14"/>
        <end position="411"/>
    </location>
</feature>
<dbReference type="Proteomes" id="UP000824262">
    <property type="component" value="Unassembled WGS sequence"/>
</dbReference>
<evidence type="ECO:0000256" key="4">
    <source>
        <dbReference type="ARBA" id="ARBA00022692"/>
    </source>
</evidence>
<dbReference type="PANTHER" id="PTHR42688">
    <property type="entry name" value="CONSERVED PROTEIN"/>
    <property type="match status" value="1"/>
</dbReference>
<dbReference type="EMBL" id="DVGA01000070">
    <property type="protein sequence ID" value="HIQ78994.1"/>
    <property type="molecule type" value="Genomic_DNA"/>
</dbReference>
<dbReference type="InterPro" id="IPR020846">
    <property type="entry name" value="MFS_dom"/>
</dbReference>
<reference evidence="9" key="1">
    <citation type="submission" date="2020-10" db="EMBL/GenBank/DDBJ databases">
        <authorList>
            <person name="Gilroy R."/>
        </authorList>
    </citation>
    <scope>NUCLEOTIDE SEQUENCE</scope>
    <source>
        <strain evidence="9">ChiBcolR7-354</strain>
    </source>
</reference>
<evidence type="ECO:0000313" key="9">
    <source>
        <dbReference type="EMBL" id="HIQ78994.1"/>
    </source>
</evidence>
<keyword evidence="4 7" id="KW-0812">Transmembrane</keyword>
<keyword evidence="2" id="KW-0813">Transport</keyword>
<dbReference type="SUPFAM" id="SSF103473">
    <property type="entry name" value="MFS general substrate transporter"/>
    <property type="match status" value="1"/>
</dbReference>
<keyword evidence="5 7" id="KW-1133">Transmembrane helix</keyword>
<feature type="transmembrane region" description="Helical" evidence="7">
    <location>
        <begin position="274"/>
        <end position="294"/>
    </location>
</feature>
<proteinExistence type="predicted"/>
<name>A0A9D1CTE1_9FIRM</name>
<feature type="transmembrane region" description="Helical" evidence="7">
    <location>
        <begin position="175"/>
        <end position="198"/>
    </location>
</feature>
<dbReference type="Gene3D" id="1.20.1250.20">
    <property type="entry name" value="MFS general substrate transporter like domains"/>
    <property type="match status" value="2"/>
</dbReference>
<feature type="transmembrane region" description="Helical" evidence="7">
    <location>
        <begin position="39"/>
        <end position="59"/>
    </location>
</feature>
<organism evidence="9 10">
    <name type="scientific">Candidatus Scatomorpha intestinavium</name>
    <dbReference type="NCBI Taxonomy" id="2840922"/>
    <lineage>
        <taxon>Bacteria</taxon>
        <taxon>Bacillati</taxon>
        <taxon>Bacillota</taxon>
        <taxon>Clostridia</taxon>
        <taxon>Eubacteriales</taxon>
        <taxon>Candidatus Scatomorpha</taxon>
    </lineage>
</organism>
<feature type="transmembrane region" description="Helical" evidence="7">
    <location>
        <begin position="384"/>
        <end position="405"/>
    </location>
</feature>
<dbReference type="PROSITE" id="PS50850">
    <property type="entry name" value="MFS"/>
    <property type="match status" value="1"/>
</dbReference>
<keyword evidence="3" id="KW-1003">Cell membrane</keyword>
<dbReference type="InterPro" id="IPR011701">
    <property type="entry name" value="MFS"/>
</dbReference>
<feature type="transmembrane region" description="Helical" evidence="7">
    <location>
        <begin position="225"/>
        <end position="246"/>
    </location>
</feature>
<evidence type="ECO:0000256" key="3">
    <source>
        <dbReference type="ARBA" id="ARBA00022475"/>
    </source>
</evidence>
<evidence type="ECO:0000256" key="5">
    <source>
        <dbReference type="ARBA" id="ARBA00022989"/>
    </source>
</evidence>
<dbReference type="GO" id="GO:0022857">
    <property type="term" value="F:transmembrane transporter activity"/>
    <property type="evidence" value="ECO:0007669"/>
    <property type="project" value="InterPro"/>
</dbReference>
<dbReference type="CDD" id="cd17370">
    <property type="entry name" value="MFS_MJ1317_like"/>
    <property type="match status" value="1"/>
</dbReference>
<dbReference type="InterPro" id="IPR052425">
    <property type="entry name" value="Uncharacterized_MFS-type"/>
</dbReference>
<feature type="transmembrane region" description="Helical" evidence="7">
    <location>
        <begin position="359"/>
        <end position="378"/>
    </location>
</feature>
<reference evidence="9" key="2">
    <citation type="journal article" date="2021" name="PeerJ">
        <title>Extensive microbial diversity within the chicken gut microbiome revealed by metagenomics and culture.</title>
        <authorList>
            <person name="Gilroy R."/>
            <person name="Ravi A."/>
            <person name="Getino M."/>
            <person name="Pursley I."/>
            <person name="Horton D.L."/>
            <person name="Alikhan N.F."/>
            <person name="Baker D."/>
            <person name="Gharbi K."/>
            <person name="Hall N."/>
            <person name="Watson M."/>
            <person name="Adriaenssens E.M."/>
            <person name="Foster-Nyarko E."/>
            <person name="Jarju S."/>
            <person name="Secka A."/>
            <person name="Antonio M."/>
            <person name="Oren A."/>
            <person name="Chaudhuri R.R."/>
            <person name="La Ragione R."/>
            <person name="Hildebrand F."/>
            <person name="Pallen M.J."/>
        </authorList>
    </citation>
    <scope>NUCLEOTIDE SEQUENCE</scope>
    <source>
        <strain evidence="9">ChiBcolR7-354</strain>
    </source>
</reference>
<sequence>MEGGKKRARLSQAMVFLILFGVVSLFSDMTHEGASSIRGAYLAIMGASAGAIGFFSGLGELIGYSMRYVFGRLTDKTRQYWPITIIGYVLDVMAVPALALVGENGWIWACLLLVVQRMGKAIKKPAKDTIMSFAASQEGVGKSFGLQELLDQIGAFLGPVLLYLVMLFRTDGSTFQTYAFCFAVLAIPGAITIILLLFTRRKFPNPEKFEPEPEKHVPFRMRKSFVLYIAGISCFAFGFIDYSLVIMHVQNVYTGLAAGLAETSSLVTEGTLPLLYAGAMLVDAIAALVFGHLYDKIGVKALMISTLLSSVFAVFIFSIRSTASLLFGVALWGIGMGAQESILKAVVTSMVPKDCRATGYGVFECSFGVFWFLGSWIMGVLYDVSIPAMVAVSVAAQLAAVPLYLASDRRAKRENAAPGSGRAD</sequence>
<evidence type="ECO:0000256" key="1">
    <source>
        <dbReference type="ARBA" id="ARBA00004651"/>
    </source>
</evidence>
<protein>
    <submittedName>
        <fullName evidence="9">MFS transporter</fullName>
    </submittedName>
</protein>
<dbReference type="AlphaFoldDB" id="A0A9D1CTE1"/>
<dbReference type="Pfam" id="PF07690">
    <property type="entry name" value="MFS_1"/>
    <property type="match status" value="2"/>
</dbReference>
<feature type="transmembrane region" description="Helical" evidence="7">
    <location>
        <begin position="80"/>
        <end position="99"/>
    </location>
</feature>
<comment type="subcellular location">
    <subcellularLocation>
        <location evidence="1">Cell membrane</location>
        <topology evidence="1">Multi-pass membrane protein</topology>
    </subcellularLocation>
</comment>
<evidence type="ECO:0000256" key="2">
    <source>
        <dbReference type="ARBA" id="ARBA00022448"/>
    </source>
</evidence>
<feature type="transmembrane region" description="Helical" evidence="7">
    <location>
        <begin position="7"/>
        <end position="27"/>
    </location>
</feature>
<comment type="caution">
    <text evidence="9">The sequence shown here is derived from an EMBL/GenBank/DDBJ whole genome shotgun (WGS) entry which is preliminary data.</text>
</comment>
<evidence type="ECO:0000256" key="7">
    <source>
        <dbReference type="SAM" id="Phobius"/>
    </source>
</evidence>
<gene>
    <name evidence="9" type="ORF">IAB77_07015</name>
</gene>
<dbReference type="GO" id="GO:0005886">
    <property type="term" value="C:plasma membrane"/>
    <property type="evidence" value="ECO:0007669"/>
    <property type="project" value="UniProtKB-SubCell"/>
</dbReference>
<feature type="transmembrane region" description="Helical" evidence="7">
    <location>
        <begin position="325"/>
        <end position="347"/>
    </location>
</feature>
<evidence type="ECO:0000313" key="10">
    <source>
        <dbReference type="Proteomes" id="UP000824262"/>
    </source>
</evidence>
<accession>A0A9D1CTE1</accession>
<evidence type="ECO:0000256" key="6">
    <source>
        <dbReference type="ARBA" id="ARBA00023136"/>
    </source>
</evidence>
<keyword evidence="6 7" id="KW-0472">Membrane</keyword>
<dbReference type="InterPro" id="IPR036259">
    <property type="entry name" value="MFS_trans_sf"/>
</dbReference>
<evidence type="ECO:0000259" key="8">
    <source>
        <dbReference type="PROSITE" id="PS50850"/>
    </source>
</evidence>
<dbReference type="PANTHER" id="PTHR42688:SF1">
    <property type="entry name" value="BLR5212 PROTEIN"/>
    <property type="match status" value="1"/>
</dbReference>
<feature type="transmembrane region" description="Helical" evidence="7">
    <location>
        <begin position="301"/>
        <end position="319"/>
    </location>
</feature>